<dbReference type="Proteomes" id="UP000095746">
    <property type="component" value="Unassembled WGS sequence"/>
</dbReference>
<sequence>MKLVAPIIRTIIFGCISWSVLFATRLLMLPFDLSPYVWLLIQAVVSIVAGVLAGLLLRGKLYSAHLEIKSLLVTLLPYIVTWIAITFFIFALSMARIYNCLPMSHLIMSISEFMSPSNPDSLYILISISLFDPTVHGFLTIMGVTFLASCIQWRTPKQVTKSN</sequence>
<organism evidence="2 3">
    <name type="scientific">Flavonifractor plautii</name>
    <name type="common">Fusobacterium plautii</name>
    <dbReference type="NCBI Taxonomy" id="292800"/>
    <lineage>
        <taxon>Bacteria</taxon>
        <taxon>Bacillati</taxon>
        <taxon>Bacillota</taxon>
        <taxon>Clostridia</taxon>
        <taxon>Eubacteriales</taxon>
        <taxon>Oscillospiraceae</taxon>
        <taxon>Flavonifractor</taxon>
    </lineage>
</organism>
<feature type="transmembrane region" description="Helical" evidence="1">
    <location>
        <begin position="37"/>
        <end position="59"/>
    </location>
</feature>
<reference evidence="2 3" key="1">
    <citation type="submission" date="2015-09" db="EMBL/GenBank/DDBJ databases">
        <authorList>
            <consortium name="Pathogen Informatics"/>
        </authorList>
    </citation>
    <scope>NUCLEOTIDE SEQUENCE [LARGE SCALE GENOMIC DNA]</scope>
    <source>
        <strain evidence="2 3">2789STDY5608854</strain>
    </source>
</reference>
<feature type="transmembrane region" description="Helical" evidence="1">
    <location>
        <begin position="122"/>
        <end position="148"/>
    </location>
</feature>
<evidence type="ECO:0000313" key="3">
    <source>
        <dbReference type="Proteomes" id="UP000095746"/>
    </source>
</evidence>
<keyword evidence="1" id="KW-1133">Transmembrane helix</keyword>
<keyword evidence="1" id="KW-0812">Transmembrane</keyword>
<gene>
    <name evidence="2" type="ORF">ERS852411_02311</name>
</gene>
<feature type="transmembrane region" description="Helical" evidence="1">
    <location>
        <begin position="7"/>
        <end position="31"/>
    </location>
</feature>
<name>A0A174IJE2_FLAPL</name>
<proteinExistence type="predicted"/>
<evidence type="ECO:0000313" key="2">
    <source>
        <dbReference type="EMBL" id="CUO87462.1"/>
    </source>
</evidence>
<feature type="transmembrane region" description="Helical" evidence="1">
    <location>
        <begin position="71"/>
        <end position="98"/>
    </location>
</feature>
<evidence type="ECO:0000256" key="1">
    <source>
        <dbReference type="SAM" id="Phobius"/>
    </source>
</evidence>
<accession>A0A174IJE2</accession>
<dbReference type="EMBL" id="CYZT01000193">
    <property type="protein sequence ID" value="CUO87462.1"/>
    <property type="molecule type" value="Genomic_DNA"/>
</dbReference>
<dbReference type="AlphaFoldDB" id="A0A174IJE2"/>
<protein>
    <submittedName>
        <fullName evidence="2">Uncharacterized protein</fullName>
    </submittedName>
</protein>
<keyword evidence="1" id="KW-0472">Membrane</keyword>